<dbReference type="InterPro" id="IPR023584">
    <property type="entry name" value="Ribosome_recyc_fac_dom"/>
</dbReference>
<dbReference type="EMBL" id="MEYS01000001">
    <property type="protein sequence ID" value="OGD34618.1"/>
    <property type="molecule type" value="Genomic_DNA"/>
</dbReference>
<dbReference type="InterPro" id="IPR036191">
    <property type="entry name" value="RRF_sf"/>
</dbReference>
<keyword evidence="3" id="KW-0963">Cytoplasm</keyword>
<dbReference type="SUPFAM" id="SSF55194">
    <property type="entry name" value="Ribosome recycling factor, RRF"/>
    <property type="match status" value="1"/>
</dbReference>
<dbReference type="GO" id="GO:0006415">
    <property type="term" value="P:translational termination"/>
    <property type="evidence" value="ECO:0007669"/>
    <property type="project" value="UniProtKB-UniRule"/>
</dbReference>
<evidence type="ECO:0000313" key="5">
    <source>
        <dbReference type="EMBL" id="OGD34618.1"/>
    </source>
</evidence>
<feature type="domain" description="Ribosome recycling factor" evidence="4">
    <location>
        <begin position="20"/>
        <end position="184"/>
    </location>
</feature>
<name>A0A1F5BVK4_9BACT</name>
<dbReference type="InterPro" id="IPR002661">
    <property type="entry name" value="Ribosome_recyc_fac"/>
</dbReference>
<dbReference type="GO" id="GO:0043023">
    <property type="term" value="F:ribosomal large subunit binding"/>
    <property type="evidence" value="ECO:0007669"/>
    <property type="project" value="TreeGrafter"/>
</dbReference>
<dbReference type="CDD" id="cd00520">
    <property type="entry name" value="RRF"/>
    <property type="match status" value="1"/>
</dbReference>
<reference evidence="5 6" key="1">
    <citation type="journal article" date="2016" name="Nat. Commun.">
        <title>Thousands of microbial genomes shed light on interconnected biogeochemical processes in an aquifer system.</title>
        <authorList>
            <person name="Anantharaman K."/>
            <person name="Brown C.T."/>
            <person name="Hug L.A."/>
            <person name="Sharon I."/>
            <person name="Castelle C.J."/>
            <person name="Probst A.J."/>
            <person name="Thomas B.C."/>
            <person name="Singh A."/>
            <person name="Wilkins M.J."/>
            <person name="Karaoz U."/>
            <person name="Brodie E.L."/>
            <person name="Williams K.H."/>
            <person name="Hubbard S.S."/>
            <person name="Banfield J.F."/>
        </authorList>
    </citation>
    <scope>NUCLEOTIDE SEQUENCE [LARGE SCALE GENOMIC DNA]</scope>
</reference>
<dbReference type="Gene3D" id="3.30.1360.40">
    <property type="match status" value="1"/>
</dbReference>
<gene>
    <name evidence="3" type="primary">frr</name>
    <name evidence="5" type="ORF">A2988_03900</name>
</gene>
<organism evidence="5 6">
    <name type="scientific">Candidatus Azambacteria bacterium RIFCSPLOWO2_01_FULL_46_25</name>
    <dbReference type="NCBI Taxonomy" id="1797298"/>
    <lineage>
        <taxon>Bacteria</taxon>
        <taxon>Candidatus Azamiibacteriota</taxon>
    </lineage>
</organism>
<dbReference type="HAMAP" id="MF_00040">
    <property type="entry name" value="RRF"/>
    <property type="match status" value="1"/>
</dbReference>
<dbReference type="AlphaFoldDB" id="A0A1F5BVK4"/>
<dbReference type="PANTHER" id="PTHR20982:SF3">
    <property type="entry name" value="MITOCHONDRIAL RIBOSOME RECYCLING FACTOR PSEUDO 1"/>
    <property type="match status" value="1"/>
</dbReference>
<dbReference type="NCBIfam" id="TIGR00496">
    <property type="entry name" value="frr"/>
    <property type="match status" value="1"/>
</dbReference>
<evidence type="ECO:0000256" key="3">
    <source>
        <dbReference type="HAMAP-Rule" id="MF_00040"/>
    </source>
</evidence>
<dbReference type="PANTHER" id="PTHR20982">
    <property type="entry name" value="RIBOSOME RECYCLING FACTOR"/>
    <property type="match status" value="1"/>
</dbReference>
<evidence type="ECO:0000313" key="6">
    <source>
        <dbReference type="Proteomes" id="UP000176650"/>
    </source>
</evidence>
<comment type="similarity">
    <text evidence="1 3">Belongs to the RRF family.</text>
</comment>
<keyword evidence="2 3" id="KW-0648">Protein biosynthesis</keyword>
<dbReference type="Proteomes" id="UP000176650">
    <property type="component" value="Unassembled WGS sequence"/>
</dbReference>
<dbReference type="GO" id="GO:0005737">
    <property type="term" value="C:cytoplasm"/>
    <property type="evidence" value="ECO:0007669"/>
    <property type="project" value="UniProtKB-SubCell"/>
</dbReference>
<proteinExistence type="inferred from homology"/>
<evidence type="ECO:0000259" key="4">
    <source>
        <dbReference type="Pfam" id="PF01765"/>
    </source>
</evidence>
<dbReference type="Pfam" id="PF01765">
    <property type="entry name" value="RRF"/>
    <property type="match status" value="1"/>
</dbReference>
<evidence type="ECO:0000256" key="1">
    <source>
        <dbReference type="ARBA" id="ARBA00005912"/>
    </source>
</evidence>
<comment type="function">
    <text evidence="3">Responsible for the release of ribosomes from messenger RNA at the termination of protein biosynthesis. May increase the efficiency of translation by recycling ribosomes from one round of translation to another.</text>
</comment>
<dbReference type="FunFam" id="3.30.1360.40:FF:000001">
    <property type="entry name" value="Ribosome-recycling factor"/>
    <property type="match status" value="1"/>
</dbReference>
<protein>
    <recommendedName>
        <fullName evidence="3">Ribosome-recycling factor</fullName>
        <shortName evidence="3">RRF</shortName>
    </recommendedName>
    <alternativeName>
        <fullName evidence="3">Ribosome-releasing factor</fullName>
    </alternativeName>
</protein>
<dbReference type="STRING" id="1797298.A2988_03900"/>
<sequence>MEQEVIKKMTEKMEKTVDHFRNETASLRTSRATPSLVDRIQVECYGSMMELNQVASISVASATTLVITPWDKNALEPIARAITQSNLGIAPIADKDTIRLSLPALSQERRDSLIKLLDQYAEDAKIGIRKEREDAIKHIQRQKEDGEIREDDFFKAKNDIQKIVDQFNNEKIQSVRDKKEAEILSN</sequence>
<comment type="subcellular location">
    <subcellularLocation>
        <location evidence="3">Cytoplasm</location>
    </subcellularLocation>
</comment>
<accession>A0A1F5BVK4</accession>
<comment type="caution">
    <text evidence="5">The sequence shown here is derived from an EMBL/GenBank/DDBJ whole genome shotgun (WGS) entry which is preliminary data.</text>
</comment>
<dbReference type="Gene3D" id="1.10.132.20">
    <property type="entry name" value="Ribosome-recycling factor"/>
    <property type="match status" value="1"/>
</dbReference>
<evidence type="ECO:0000256" key="2">
    <source>
        <dbReference type="ARBA" id="ARBA00022917"/>
    </source>
</evidence>